<organism evidence="3 4">
    <name type="scientific">Sulfitobacter aestuariivivens</name>
    <dbReference type="NCBI Taxonomy" id="2766981"/>
    <lineage>
        <taxon>Bacteria</taxon>
        <taxon>Pseudomonadati</taxon>
        <taxon>Pseudomonadota</taxon>
        <taxon>Alphaproteobacteria</taxon>
        <taxon>Rhodobacterales</taxon>
        <taxon>Roseobacteraceae</taxon>
        <taxon>Sulfitobacter</taxon>
    </lineage>
</organism>
<dbReference type="AlphaFoldDB" id="A0A927D2Z9"/>
<comment type="similarity">
    <text evidence="1">Belongs to the AHA1 family.</text>
</comment>
<evidence type="ECO:0000259" key="2">
    <source>
        <dbReference type="Pfam" id="PF08327"/>
    </source>
</evidence>
<dbReference type="SUPFAM" id="SSF55961">
    <property type="entry name" value="Bet v1-like"/>
    <property type="match status" value="1"/>
</dbReference>
<dbReference type="InterPro" id="IPR023393">
    <property type="entry name" value="START-like_dom_sf"/>
</dbReference>
<feature type="domain" description="Activator of Hsp90 ATPase homologue 1/2-like C-terminal" evidence="2">
    <location>
        <begin position="17"/>
        <end position="147"/>
    </location>
</feature>
<proteinExistence type="inferred from homology"/>
<evidence type="ECO:0000256" key="1">
    <source>
        <dbReference type="ARBA" id="ARBA00006817"/>
    </source>
</evidence>
<keyword evidence="4" id="KW-1185">Reference proteome</keyword>
<protein>
    <submittedName>
        <fullName evidence="3">SRPBCC domain-containing protein</fullName>
    </submittedName>
</protein>
<dbReference type="InterPro" id="IPR013538">
    <property type="entry name" value="ASHA1/2-like_C"/>
</dbReference>
<name>A0A927D2Z9_9RHOB</name>
<dbReference type="Gene3D" id="3.30.530.20">
    <property type="match status" value="1"/>
</dbReference>
<dbReference type="EMBL" id="JACTAG010000001">
    <property type="protein sequence ID" value="MBD3664054.1"/>
    <property type="molecule type" value="Genomic_DNA"/>
</dbReference>
<accession>A0A927D2Z9</accession>
<sequence length="154" mass="16711">MSTDTDTFTYARTYPLPSKRMWHLMTDPTMREKWGVPDDGMVMKVVTSDLRVGGVDHHRCGPADNPEFEVETRWYRLDGPSDAVFTETITAGGARLGASLVTYNIAGDGTGSTVKVTVAVSSFVGPDMIAEFNAGWTGGMESLDRLVATQAEKA</sequence>
<dbReference type="RefSeq" id="WP_191074968.1">
    <property type="nucleotide sequence ID" value="NZ_JACTAG010000001.1"/>
</dbReference>
<gene>
    <name evidence="3" type="ORF">H9Q16_08985</name>
</gene>
<comment type="caution">
    <text evidence="3">The sequence shown here is derived from an EMBL/GenBank/DDBJ whole genome shotgun (WGS) entry which is preliminary data.</text>
</comment>
<reference evidence="3" key="1">
    <citation type="submission" date="2020-08" db="EMBL/GenBank/DDBJ databases">
        <title>Sulfitobacter aestuariivivens sp. nov., isolated from a tidal flat.</title>
        <authorList>
            <person name="Park S."/>
            <person name="Yoon J.-H."/>
        </authorList>
    </citation>
    <scope>NUCLEOTIDE SEQUENCE</scope>
    <source>
        <strain evidence="3">TSTF-M16</strain>
    </source>
</reference>
<evidence type="ECO:0000313" key="3">
    <source>
        <dbReference type="EMBL" id="MBD3664054.1"/>
    </source>
</evidence>
<dbReference type="Pfam" id="PF08327">
    <property type="entry name" value="AHSA1"/>
    <property type="match status" value="1"/>
</dbReference>
<dbReference type="Proteomes" id="UP000635142">
    <property type="component" value="Unassembled WGS sequence"/>
</dbReference>
<evidence type="ECO:0000313" key="4">
    <source>
        <dbReference type="Proteomes" id="UP000635142"/>
    </source>
</evidence>